<dbReference type="InterPro" id="IPR013486">
    <property type="entry name" value="SpoIID/LytB"/>
</dbReference>
<organism evidence="2 3">
    <name type="scientific">Bacteroides sedimenti</name>
    <dbReference type="NCBI Taxonomy" id="2136147"/>
    <lineage>
        <taxon>Bacteria</taxon>
        <taxon>Pseudomonadati</taxon>
        <taxon>Bacteroidota</taxon>
        <taxon>Bacteroidia</taxon>
        <taxon>Bacteroidales</taxon>
        <taxon>Bacteroidaceae</taxon>
        <taxon>Bacteroides</taxon>
    </lineage>
</organism>
<dbReference type="RefSeq" id="WP_353331165.1">
    <property type="nucleotide sequence ID" value="NZ_AP028055.1"/>
</dbReference>
<keyword evidence="3" id="KW-1185">Reference proteome</keyword>
<accession>A0ABM8IKE4</accession>
<evidence type="ECO:0000313" key="3">
    <source>
        <dbReference type="Proteomes" id="UP001496674"/>
    </source>
</evidence>
<gene>
    <name evidence="2" type="ORF">BSYN_23730</name>
</gene>
<proteinExistence type="predicted"/>
<dbReference type="InterPro" id="IPR051922">
    <property type="entry name" value="Bact_Sporulation_Assoc"/>
</dbReference>
<dbReference type="NCBIfam" id="TIGR02669">
    <property type="entry name" value="SpoIID_LytB"/>
    <property type="match status" value="1"/>
</dbReference>
<dbReference type="PANTHER" id="PTHR30032:SF4">
    <property type="entry name" value="AMIDASE ENHANCER"/>
    <property type="match status" value="1"/>
</dbReference>
<protein>
    <submittedName>
        <fullName evidence="2">Amidase</fullName>
    </submittedName>
</protein>
<dbReference type="PANTHER" id="PTHR30032">
    <property type="entry name" value="N-ACETYLMURAMOYL-L-ALANINE AMIDASE-RELATED"/>
    <property type="match status" value="1"/>
</dbReference>
<dbReference type="Pfam" id="PF08486">
    <property type="entry name" value="SpoIID"/>
    <property type="match status" value="1"/>
</dbReference>
<reference evidence="2 3" key="1">
    <citation type="submission" date="2023-04" db="EMBL/GenBank/DDBJ databases">
        <title>Draft genome sequence of acteroides sedimenti strain YN3PY1.</title>
        <authorList>
            <person name="Yoshida N."/>
        </authorList>
    </citation>
    <scope>NUCLEOTIDE SEQUENCE [LARGE SCALE GENOMIC DNA]</scope>
    <source>
        <strain evidence="2 3">YN3PY1</strain>
    </source>
</reference>
<dbReference type="InterPro" id="IPR013693">
    <property type="entry name" value="SpoIID/LytB_N"/>
</dbReference>
<sequence>MNEPKVSVGIMFEPQIDFVLQGNYLCNGMTLSGIQTAGYSDGKIVWNGSSYDELLFEPTECSSDSFELQDVTIGINFHWERKENQRFRGALKLIVENEKLSAINLLSVEDYLISVISSEMSATASVELLKAHAVISRSWLLAQIQKNNEIADTKSEYIAFSQTEDECIKWYDREDHVNFNVCADDHCQRYQGITRASTPNVEMAVRNTAGEVLMSGTRICDARFSKCCGGAVEEFQYCWEDVKHPYLVKLRDDKTGAVLPDLTKEVEAEKWIRTSPDAYCNTTDKRILSQVLNNYDQETTNFYRWKVSYTQNELSELIKKRSGVDYGEIVDLLPIERGTSGRLVKMKIVGTKRTLTIGKELEIRRTLSASHLYSSAFVVERENIINQIPRRFNLIGAGWGHGVGLCQIGAAVMGEQGFLYDQILLHYYVGASINKLY</sequence>
<name>A0ABM8IKE4_9BACE</name>
<feature type="domain" description="Sporulation stage II protein D amidase enhancer LytB N-terminal" evidence="1">
    <location>
        <begin position="97"/>
        <end position="214"/>
    </location>
</feature>
<dbReference type="Proteomes" id="UP001496674">
    <property type="component" value="Chromosome"/>
</dbReference>
<dbReference type="EMBL" id="AP028055">
    <property type="protein sequence ID" value="BEH00109.1"/>
    <property type="molecule type" value="Genomic_DNA"/>
</dbReference>
<evidence type="ECO:0000313" key="2">
    <source>
        <dbReference type="EMBL" id="BEH00109.1"/>
    </source>
</evidence>
<evidence type="ECO:0000259" key="1">
    <source>
        <dbReference type="Pfam" id="PF08486"/>
    </source>
</evidence>